<dbReference type="EMBL" id="KZ824548">
    <property type="protein sequence ID" value="RAK89305.1"/>
    <property type="molecule type" value="Genomic_DNA"/>
</dbReference>
<accession>A0ACD1IFN9</accession>
<proteinExistence type="predicted"/>
<protein>
    <submittedName>
        <fullName evidence="1">Uncharacterized protein</fullName>
    </submittedName>
</protein>
<reference evidence="1" key="1">
    <citation type="submission" date="2018-02" db="EMBL/GenBank/DDBJ databases">
        <title>The genomes of Aspergillus section Nigri reveals drivers in fungal speciation.</title>
        <authorList>
            <consortium name="DOE Joint Genome Institute"/>
            <person name="Vesth T.C."/>
            <person name="Nybo J."/>
            <person name="Theobald S."/>
            <person name="Brandl J."/>
            <person name="Frisvad J.C."/>
            <person name="Nielsen K.F."/>
            <person name="Lyhne E.K."/>
            <person name="Kogle M.E."/>
            <person name="Kuo A."/>
            <person name="Riley R."/>
            <person name="Clum A."/>
            <person name="Nolan M."/>
            <person name="Lipzen A."/>
            <person name="Salamov A."/>
            <person name="Henrissat B."/>
            <person name="Wiebenga A."/>
            <person name="De vries R.P."/>
            <person name="Grigoriev I.V."/>
            <person name="Mortensen U.H."/>
            <person name="Andersen M.R."/>
            <person name="Baker S.E."/>
        </authorList>
    </citation>
    <scope>NUCLEOTIDE SEQUENCE</scope>
    <source>
        <strain evidence="1">CBS 115574</strain>
    </source>
</reference>
<gene>
    <name evidence="1" type="ORF">BO79DRAFT_146989</name>
</gene>
<evidence type="ECO:0000313" key="2">
    <source>
        <dbReference type="Proteomes" id="UP000249748"/>
    </source>
</evidence>
<sequence>MERHDDTRSPTLGNPPSFEPFTLSPLDHIVPPIHLFAYLTFKPDSPSDAIFVLQTGILRLLHALPFLSGNIVTVEELNGKQNSMQITPADVSTLHQSPMLKVVHHAAKTSATERDDVQHADLVPIPIHLPTTDPSPVLRFQANVMTDGLVLCVTFDHRMMDGLGVLAILDSLAACCRGDSALTSMAAQLKKKQQLASIKSPNPYNFQDEIQAEPKIPLSPISRKFALSSEKISMLKKKCNSMSSTASGQTCKPNLTNVDILTALIWISVARAKQASSSTTLTNTHSTLSCAVEIRSILRPKLGTYIGNAVMAAKCVLSTQSNSGKTLDPNTDIPLIHEVALQIRNEIRSINTEQATRYVSHINTLDDWSSFQAQWPDLVVSSIRNFNPYGLNYGSLLGPMATFDMPDPRINGVCWVMPARPGSGGAKETPLWELRVVLEEPVMECLKREPLFCWASDINRTISGSKL</sequence>
<organism evidence="1 2">
    <name type="scientific">Aspergillus costaricaensis CBS 115574</name>
    <dbReference type="NCBI Taxonomy" id="1448317"/>
    <lineage>
        <taxon>Eukaryota</taxon>
        <taxon>Fungi</taxon>
        <taxon>Dikarya</taxon>
        <taxon>Ascomycota</taxon>
        <taxon>Pezizomycotina</taxon>
        <taxon>Eurotiomycetes</taxon>
        <taxon>Eurotiomycetidae</taxon>
        <taxon>Eurotiales</taxon>
        <taxon>Aspergillaceae</taxon>
        <taxon>Aspergillus</taxon>
        <taxon>Aspergillus subgen. Circumdati</taxon>
    </lineage>
</organism>
<dbReference type="Proteomes" id="UP000249748">
    <property type="component" value="Unassembled WGS sequence"/>
</dbReference>
<evidence type="ECO:0000313" key="1">
    <source>
        <dbReference type="EMBL" id="RAK89305.1"/>
    </source>
</evidence>
<keyword evidence="2" id="KW-1185">Reference proteome</keyword>
<name>A0ACD1IFN9_9EURO</name>